<gene>
    <name evidence="1" type="ORF">HNQ08_000446</name>
</gene>
<accession>A0A7W8JR26</accession>
<reference evidence="1 2" key="1">
    <citation type="submission" date="2020-08" db="EMBL/GenBank/DDBJ databases">
        <title>Genomic Encyclopedia of Type Strains, Phase IV (KMG-IV): sequencing the most valuable type-strain genomes for metagenomic binning, comparative biology and taxonomic classification.</title>
        <authorList>
            <person name="Goeker M."/>
        </authorList>
    </citation>
    <scope>NUCLEOTIDE SEQUENCE [LARGE SCALE GENOMIC DNA]</scope>
    <source>
        <strain evidence="1 2">DSM 27939</strain>
    </source>
</reference>
<evidence type="ECO:0000313" key="1">
    <source>
        <dbReference type="EMBL" id="MBB5361375.1"/>
    </source>
</evidence>
<dbReference type="Proteomes" id="UP000552709">
    <property type="component" value="Unassembled WGS sequence"/>
</dbReference>
<dbReference type="AlphaFoldDB" id="A0A7W8JR26"/>
<proteinExistence type="predicted"/>
<dbReference type="RefSeq" id="WP_184127457.1">
    <property type="nucleotide sequence ID" value="NZ_JACHFL010000001.1"/>
</dbReference>
<comment type="caution">
    <text evidence="1">The sequence shown here is derived from an EMBL/GenBank/DDBJ whole genome shotgun (WGS) entry which is preliminary data.</text>
</comment>
<name>A0A7W8JR26_9DEIO</name>
<dbReference type="EMBL" id="JACHFL010000001">
    <property type="protein sequence ID" value="MBB5361375.1"/>
    <property type="molecule type" value="Genomic_DNA"/>
</dbReference>
<evidence type="ECO:0000313" key="2">
    <source>
        <dbReference type="Proteomes" id="UP000552709"/>
    </source>
</evidence>
<keyword evidence="2" id="KW-1185">Reference proteome</keyword>
<sequence length="119" mass="13086">MHFYEVTLIAPAPTTSGPYMAQHHPDGTLTLTPVQEAEKVEERREPEFGEVWQMRDERLVLIASDHRTDFRPWPIVLNHEGTGPVIPAEETYATRALGAGNLTFAYSSLAAAVAAGAIK</sequence>
<protein>
    <submittedName>
        <fullName evidence="1">Uncharacterized protein</fullName>
    </submittedName>
</protein>
<organism evidence="1 2">
    <name type="scientific">Deinococcus humi</name>
    <dbReference type="NCBI Taxonomy" id="662880"/>
    <lineage>
        <taxon>Bacteria</taxon>
        <taxon>Thermotogati</taxon>
        <taxon>Deinococcota</taxon>
        <taxon>Deinococci</taxon>
        <taxon>Deinococcales</taxon>
        <taxon>Deinococcaceae</taxon>
        <taxon>Deinococcus</taxon>
    </lineage>
</organism>